<proteinExistence type="inferred from homology"/>
<dbReference type="PANTHER" id="PTHR33155">
    <property type="entry name" value="FANTASTIC FOUR-LIKE PROTEIN (DUF3049)"/>
    <property type="match status" value="1"/>
</dbReference>
<dbReference type="Proteomes" id="UP000236161">
    <property type="component" value="Unassembled WGS sequence"/>
</dbReference>
<keyword evidence="5" id="KW-1185">Reference proteome</keyword>
<comment type="similarity">
    <text evidence="1">Belongs to the fantastic four family.</text>
</comment>
<sequence length="269" mass="29276">MISFYKTFHSFLGFPGSDDRRQPPHQCRHLFPPPDLGGLRLLAADSPKPPHVLESPTVGPAPCSGQGKPSDPGAWGLHEAAAVGGGGLGLCTESLGCESCDVEVGIGIGDDNETEAAQVGMTSARRSARAARSEARFPPPLPWMTGKGGRRSRFLRGERRDGRLVLTEFRINPPQEMLRASRRDGRLRLNLVGSGPELGEEEEEEEESPTIVGVEGSEIDVDEGTDKREGDLKRWELLRVWSEGQRCVDAVSGNGTAPMWWNHRFVTTA</sequence>
<dbReference type="InterPro" id="IPR021410">
    <property type="entry name" value="FAF"/>
</dbReference>
<accession>A0A2H9ZZ78</accession>
<evidence type="ECO:0000313" key="4">
    <source>
        <dbReference type="EMBL" id="PKA48598.1"/>
    </source>
</evidence>
<feature type="region of interest" description="Disordered" evidence="2">
    <location>
        <begin position="51"/>
        <end position="70"/>
    </location>
</feature>
<feature type="domain" description="FAF" evidence="3">
    <location>
        <begin position="136"/>
        <end position="191"/>
    </location>
</feature>
<reference evidence="4 5" key="1">
    <citation type="journal article" date="2017" name="Nature">
        <title>The Apostasia genome and the evolution of orchids.</title>
        <authorList>
            <person name="Zhang G.Q."/>
            <person name="Liu K.W."/>
            <person name="Li Z."/>
            <person name="Lohaus R."/>
            <person name="Hsiao Y.Y."/>
            <person name="Niu S.C."/>
            <person name="Wang J.Y."/>
            <person name="Lin Y.C."/>
            <person name="Xu Q."/>
            <person name="Chen L.J."/>
            <person name="Yoshida K."/>
            <person name="Fujiwara S."/>
            <person name="Wang Z.W."/>
            <person name="Zhang Y.Q."/>
            <person name="Mitsuda N."/>
            <person name="Wang M."/>
            <person name="Liu G.H."/>
            <person name="Pecoraro L."/>
            <person name="Huang H.X."/>
            <person name="Xiao X.J."/>
            <person name="Lin M."/>
            <person name="Wu X.Y."/>
            <person name="Wu W.L."/>
            <person name="Chen Y.Y."/>
            <person name="Chang S.B."/>
            <person name="Sakamoto S."/>
            <person name="Ohme-Takagi M."/>
            <person name="Yagi M."/>
            <person name="Zeng S.J."/>
            <person name="Shen C.Y."/>
            <person name="Yeh C.M."/>
            <person name="Luo Y.B."/>
            <person name="Tsai W.C."/>
            <person name="Van de Peer Y."/>
            <person name="Liu Z.J."/>
        </authorList>
    </citation>
    <scope>NUCLEOTIDE SEQUENCE [LARGE SCALE GENOMIC DNA]</scope>
    <source>
        <strain evidence="5">cv. Shenzhen</strain>
        <tissue evidence="4">Stem</tissue>
    </source>
</reference>
<feature type="region of interest" description="Disordered" evidence="2">
    <location>
        <begin position="193"/>
        <end position="227"/>
    </location>
</feature>
<gene>
    <name evidence="4" type="primary">FAF1</name>
    <name evidence="4" type="ORF">AXF42_Ash020471</name>
</gene>
<dbReference type="AlphaFoldDB" id="A0A2H9ZZ78"/>
<dbReference type="OrthoDB" id="781255at2759"/>
<dbReference type="Pfam" id="PF11250">
    <property type="entry name" value="FAF"/>
    <property type="match status" value="1"/>
</dbReference>
<evidence type="ECO:0000256" key="1">
    <source>
        <dbReference type="ARBA" id="ARBA00008690"/>
    </source>
</evidence>
<protein>
    <submittedName>
        <fullName evidence="4">Protein fantastic four 1</fullName>
    </submittedName>
</protein>
<feature type="compositionally biased region" description="Acidic residues" evidence="2">
    <location>
        <begin position="198"/>
        <end position="208"/>
    </location>
</feature>
<dbReference type="PANTHER" id="PTHR33155:SF7">
    <property type="entry name" value="PROTEIN SUGARY ENHANCER 1"/>
    <property type="match status" value="1"/>
</dbReference>
<organism evidence="4 5">
    <name type="scientific">Apostasia shenzhenica</name>
    <dbReference type="NCBI Taxonomy" id="1088818"/>
    <lineage>
        <taxon>Eukaryota</taxon>
        <taxon>Viridiplantae</taxon>
        <taxon>Streptophyta</taxon>
        <taxon>Embryophyta</taxon>
        <taxon>Tracheophyta</taxon>
        <taxon>Spermatophyta</taxon>
        <taxon>Magnoliopsida</taxon>
        <taxon>Liliopsida</taxon>
        <taxon>Asparagales</taxon>
        <taxon>Orchidaceae</taxon>
        <taxon>Apostasioideae</taxon>
        <taxon>Apostasia</taxon>
    </lineage>
</organism>
<evidence type="ECO:0000259" key="3">
    <source>
        <dbReference type="Pfam" id="PF11250"/>
    </source>
</evidence>
<dbReference type="InterPro" id="IPR046431">
    <property type="entry name" value="FAF_dom"/>
</dbReference>
<evidence type="ECO:0000313" key="5">
    <source>
        <dbReference type="Proteomes" id="UP000236161"/>
    </source>
</evidence>
<dbReference type="STRING" id="1088818.A0A2H9ZZ78"/>
<feature type="region of interest" description="Disordered" evidence="2">
    <location>
        <begin position="129"/>
        <end position="150"/>
    </location>
</feature>
<dbReference type="EMBL" id="KZ452307">
    <property type="protein sequence ID" value="PKA48598.1"/>
    <property type="molecule type" value="Genomic_DNA"/>
</dbReference>
<name>A0A2H9ZZ78_9ASPA</name>
<evidence type="ECO:0000256" key="2">
    <source>
        <dbReference type="SAM" id="MobiDB-lite"/>
    </source>
</evidence>